<dbReference type="Pfam" id="PF01590">
    <property type="entry name" value="GAF"/>
    <property type="match status" value="1"/>
</dbReference>
<evidence type="ECO:0000256" key="1">
    <source>
        <dbReference type="SAM" id="MobiDB-lite"/>
    </source>
</evidence>
<evidence type="ECO:0000313" key="3">
    <source>
        <dbReference type="EMBL" id="BBX50410.1"/>
    </source>
</evidence>
<dbReference type="EMBL" id="AP022570">
    <property type="protein sequence ID" value="BBX50410.1"/>
    <property type="molecule type" value="Genomic_DNA"/>
</dbReference>
<organism evidence="3 4">
    <name type="scientific">Mycolicibacterium poriferae</name>
    <dbReference type="NCBI Taxonomy" id="39694"/>
    <lineage>
        <taxon>Bacteria</taxon>
        <taxon>Bacillati</taxon>
        <taxon>Actinomycetota</taxon>
        <taxon>Actinomycetes</taxon>
        <taxon>Mycobacteriales</taxon>
        <taxon>Mycobacteriaceae</taxon>
        <taxon>Mycolicibacterium</taxon>
    </lineage>
</organism>
<accession>A0A6N4V8E6</accession>
<evidence type="ECO:0000313" key="4">
    <source>
        <dbReference type="Proteomes" id="UP000466785"/>
    </source>
</evidence>
<reference evidence="3 4" key="1">
    <citation type="journal article" date="2019" name="Emerg. Microbes Infect.">
        <title>Comprehensive subspecies identification of 175 nontuberculous mycobacteria species based on 7547 genomic profiles.</title>
        <authorList>
            <person name="Matsumoto Y."/>
            <person name="Kinjo T."/>
            <person name="Motooka D."/>
            <person name="Nabeya D."/>
            <person name="Jung N."/>
            <person name="Uechi K."/>
            <person name="Horii T."/>
            <person name="Iida T."/>
            <person name="Fujita J."/>
            <person name="Nakamura S."/>
        </authorList>
    </citation>
    <scope>NUCLEOTIDE SEQUENCE [LARGE SCALE GENOMIC DNA]</scope>
    <source>
        <strain evidence="3 4">JCM 12603</strain>
    </source>
</reference>
<dbReference type="KEGG" id="mpof:MPOR_14360"/>
<feature type="compositionally biased region" description="Basic and acidic residues" evidence="1">
    <location>
        <begin position="1"/>
        <end position="15"/>
    </location>
</feature>
<dbReference type="SUPFAM" id="SSF55781">
    <property type="entry name" value="GAF domain-like"/>
    <property type="match status" value="1"/>
</dbReference>
<name>A0A6N4V8E6_9MYCO</name>
<protein>
    <recommendedName>
        <fullName evidence="2">GAF domain-containing protein</fullName>
    </recommendedName>
</protein>
<gene>
    <name evidence="3" type="ORF">MPOR_14360</name>
</gene>
<dbReference type="AlphaFoldDB" id="A0A6N4V8E6"/>
<dbReference type="Proteomes" id="UP000466785">
    <property type="component" value="Chromosome"/>
</dbReference>
<dbReference type="Gene3D" id="3.30.450.40">
    <property type="match status" value="1"/>
</dbReference>
<dbReference type="PANTHER" id="PTHR43102">
    <property type="entry name" value="SLR1143 PROTEIN"/>
    <property type="match status" value="1"/>
</dbReference>
<feature type="region of interest" description="Disordered" evidence="1">
    <location>
        <begin position="1"/>
        <end position="23"/>
    </location>
</feature>
<feature type="domain" description="GAF" evidence="2">
    <location>
        <begin position="26"/>
        <end position="152"/>
    </location>
</feature>
<keyword evidence="4" id="KW-1185">Reference proteome</keyword>
<dbReference type="InterPro" id="IPR003018">
    <property type="entry name" value="GAF"/>
</dbReference>
<sequence>MTEHDDTTASHRPDATDGLASVAPGLEELAQQLNVKSVLVMRSEPDSMVVAATGGEATQHYTVGAAGKKAGNDQDRTPLYCERVVNSDEALFVRDSRTDATFAGNEDETEFGLHNYLGLPVHDAEGNVVGTVCALDDTARDYSAEEQQKLAQLRSDVEALVKENPDALR</sequence>
<dbReference type="RefSeq" id="WP_163673095.1">
    <property type="nucleotide sequence ID" value="NZ_AP022570.1"/>
</dbReference>
<dbReference type="PANTHER" id="PTHR43102:SF2">
    <property type="entry name" value="GAF DOMAIN-CONTAINING PROTEIN"/>
    <property type="match status" value="1"/>
</dbReference>
<evidence type="ECO:0000259" key="2">
    <source>
        <dbReference type="Pfam" id="PF01590"/>
    </source>
</evidence>
<dbReference type="InterPro" id="IPR029016">
    <property type="entry name" value="GAF-like_dom_sf"/>
</dbReference>
<proteinExistence type="predicted"/>